<dbReference type="Pfam" id="PF01497">
    <property type="entry name" value="Peripla_BP_2"/>
    <property type="match status" value="1"/>
</dbReference>
<reference evidence="2 3" key="1">
    <citation type="submission" date="2018-03" db="EMBL/GenBank/DDBJ databases">
        <title>Genomic Encyclopedia of Archaeal and Bacterial Type Strains, Phase II (KMG-II): from individual species to whole genera.</title>
        <authorList>
            <person name="Goeker M."/>
        </authorList>
    </citation>
    <scope>NUCLEOTIDE SEQUENCE [LARGE SCALE GENOMIC DNA]</scope>
    <source>
        <strain evidence="2 3">DSM 28057</strain>
    </source>
</reference>
<accession>A0A2P8E9U9</accession>
<dbReference type="Proteomes" id="UP000240708">
    <property type="component" value="Unassembled WGS sequence"/>
</dbReference>
<keyword evidence="3" id="KW-1185">Reference proteome</keyword>
<dbReference type="PROSITE" id="PS50983">
    <property type="entry name" value="FE_B12_PBP"/>
    <property type="match status" value="1"/>
</dbReference>
<dbReference type="GO" id="GO:0071281">
    <property type="term" value="P:cellular response to iron ion"/>
    <property type="evidence" value="ECO:0007669"/>
    <property type="project" value="TreeGrafter"/>
</dbReference>
<evidence type="ECO:0000313" key="3">
    <source>
        <dbReference type="Proteomes" id="UP000240708"/>
    </source>
</evidence>
<organism evidence="2 3">
    <name type="scientific">Cecembia rubra</name>
    <dbReference type="NCBI Taxonomy" id="1485585"/>
    <lineage>
        <taxon>Bacteria</taxon>
        <taxon>Pseudomonadati</taxon>
        <taxon>Bacteroidota</taxon>
        <taxon>Cytophagia</taxon>
        <taxon>Cytophagales</taxon>
        <taxon>Cyclobacteriaceae</taxon>
        <taxon>Cecembia</taxon>
    </lineage>
</organism>
<dbReference type="PANTHER" id="PTHR30535">
    <property type="entry name" value="VITAMIN B12-BINDING PROTEIN"/>
    <property type="match status" value="1"/>
</dbReference>
<dbReference type="EMBL" id="PYGF01000002">
    <property type="protein sequence ID" value="PSL06207.1"/>
    <property type="molecule type" value="Genomic_DNA"/>
</dbReference>
<sequence length="384" mass="43687">MRQAFLNIQFFFFPLFLALISCQSSQEKNDLNLKVLTMDYAEGFKVYQGEGFKIIDVLKAYPGKHQPFRYLVLDENQAILPEGKFDAVIRLPVNKVILTSTTQIPHLEYLGESSTLIGFPNLDLISSEIVRQRISLGKVTDLGLSAQTNYEMVLDLEPDWIMISTLGEDLKNLGLFQKSGIPALLNGEYLEEHPLGRAEWIKFTGALLGKWEEAEAEFETIKMAYESAEELASTIDQSSRPKIMAGVMYKDIWYVPGADSWGAKLILAAGGDYLFKEHSGTGSIQLSYEYVLENAQEAEYWIGAADFNNLKEMGKFDPRYTHFNAFQKGQVYTYTKKKGATGGLEYFELGYLRPDLILQDLIKVMYPEKLPDYSPYFYSRLDEK</sequence>
<name>A0A2P8E9U9_9BACT</name>
<comment type="caution">
    <text evidence="2">The sequence shown here is derived from an EMBL/GenBank/DDBJ whole genome shotgun (WGS) entry which is preliminary data.</text>
</comment>
<dbReference type="PROSITE" id="PS51257">
    <property type="entry name" value="PROKAR_LIPOPROTEIN"/>
    <property type="match status" value="1"/>
</dbReference>
<dbReference type="SUPFAM" id="SSF53807">
    <property type="entry name" value="Helical backbone' metal receptor"/>
    <property type="match status" value="1"/>
</dbReference>
<evidence type="ECO:0000259" key="1">
    <source>
        <dbReference type="PROSITE" id="PS50983"/>
    </source>
</evidence>
<dbReference type="Gene3D" id="3.40.50.1980">
    <property type="entry name" value="Nitrogenase molybdenum iron protein domain"/>
    <property type="match status" value="2"/>
</dbReference>
<dbReference type="InterPro" id="IPR002491">
    <property type="entry name" value="ABC_transptr_periplasmic_BD"/>
</dbReference>
<dbReference type="InterPro" id="IPR050902">
    <property type="entry name" value="ABC_Transporter_SBP"/>
</dbReference>
<protein>
    <submittedName>
        <fullName evidence="2">Iron complex transport system substrate-binding protein</fullName>
    </submittedName>
</protein>
<proteinExistence type="predicted"/>
<gene>
    <name evidence="2" type="ORF">CLV48_10220</name>
</gene>
<evidence type="ECO:0000313" key="2">
    <source>
        <dbReference type="EMBL" id="PSL06207.1"/>
    </source>
</evidence>
<dbReference type="PANTHER" id="PTHR30535:SF34">
    <property type="entry name" value="MOLYBDATE-BINDING PROTEIN MOLA"/>
    <property type="match status" value="1"/>
</dbReference>
<feature type="domain" description="Fe/B12 periplasmic-binding" evidence="1">
    <location>
        <begin position="95"/>
        <end position="369"/>
    </location>
</feature>
<dbReference type="OrthoDB" id="9812528at2"/>
<dbReference type="RefSeq" id="WP_106566167.1">
    <property type="nucleotide sequence ID" value="NZ_PYGF01000002.1"/>
</dbReference>
<dbReference type="AlphaFoldDB" id="A0A2P8E9U9"/>